<dbReference type="EMBL" id="JAHRHJ020000002">
    <property type="protein sequence ID" value="KAH9327346.1"/>
    <property type="molecule type" value="Genomic_DNA"/>
</dbReference>
<dbReference type="AlphaFoldDB" id="A0AA38GR83"/>
<gene>
    <name evidence="1" type="ORF">KI387_007524</name>
</gene>
<feature type="non-terminal residue" evidence="1">
    <location>
        <position position="1"/>
    </location>
</feature>
<evidence type="ECO:0000313" key="2">
    <source>
        <dbReference type="Proteomes" id="UP000824469"/>
    </source>
</evidence>
<name>A0AA38GR83_TAXCH</name>
<comment type="caution">
    <text evidence="1">The sequence shown here is derived from an EMBL/GenBank/DDBJ whole genome shotgun (WGS) entry which is preliminary data.</text>
</comment>
<accession>A0AA38GR83</accession>
<organism evidence="1 2">
    <name type="scientific">Taxus chinensis</name>
    <name type="common">Chinese yew</name>
    <name type="synonym">Taxus wallichiana var. chinensis</name>
    <dbReference type="NCBI Taxonomy" id="29808"/>
    <lineage>
        <taxon>Eukaryota</taxon>
        <taxon>Viridiplantae</taxon>
        <taxon>Streptophyta</taxon>
        <taxon>Embryophyta</taxon>
        <taxon>Tracheophyta</taxon>
        <taxon>Spermatophyta</taxon>
        <taxon>Pinopsida</taxon>
        <taxon>Pinidae</taxon>
        <taxon>Conifers II</taxon>
        <taxon>Cupressales</taxon>
        <taxon>Taxaceae</taxon>
        <taxon>Taxus</taxon>
    </lineage>
</organism>
<dbReference type="Proteomes" id="UP000824469">
    <property type="component" value="Unassembled WGS sequence"/>
</dbReference>
<protein>
    <submittedName>
        <fullName evidence="1">Uncharacterized protein</fullName>
    </submittedName>
</protein>
<reference evidence="1 2" key="1">
    <citation type="journal article" date="2021" name="Nat. Plants">
        <title>The Taxus genome provides insights into paclitaxel biosynthesis.</title>
        <authorList>
            <person name="Xiong X."/>
            <person name="Gou J."/>
            <person name="Liao Q."/>
            <person name="Li Y."/>
            <person name="Zhou Q."/>
            <person name="Bi G."/>
            <person name="Li C."/>
            <person name="Du R."/>
            <person name="Wang X."/>
            <person name="Sun T."/>
            <person name="Guo L."/>
            <person name="Liang H."/>
            <person name="Lu P."/>
            <person name="Wu Y."/>
            <person name="Zhang Z."/>
            <person name="Ro D.K."/>
            <person name="Shang Y."/>
            <person name="Huang S."/>
            <person name="Yan J."/>
        </authorList>
    </citation>
    <scope>NUCLEOTIDE SEQUENCE [LARGE SCALE GENOMIC DNA]</scope>
    <source>
        <strain evidence="1">Ta-2019</strain>
    </source>
</reference>
<proteinExistence type="predicted"/>
<sequence length="114" mass="12279">SIHPGKGQLMLLKAALMITDENFIPKANPEQVELTQARWNAFGNTDTIVEGKGISRVLSQFPNIIKGGSHSHKTIAVGTTWNQATVHNATLSSLIYSSHTGIRDRGAATLKTLS</sequence>
<keyword evidence="2" id="KW-1185">Reference proteome</keyword>
<evidence type="ECO:0000313" key="1">
    <source>
        <dbReference type="EMBL" id="KAH9327346.1"/>
    </source>
</evidence>